<organism evidence="2 3">
    <name type="scientific">Sphingobium boeckii</name>
    <dbReference type="NCBI Taxonomy" id="1082345"/>
    <lineage>
        <taxon>Bacteria</taxon>
        <taxon>Pseudomonadati</taxon>
        <taxon>Pseudomonadota</taxon>
        <taxon>Alphaproteobacteria</taxon>
        <taxon>Sphingomonadales</taxon>
        <taxon>Sphingomonadaceae</taxon>
        <taxon>Sphingobium</taxon>
    </lineage>
</organism>
<keyword evidence="3" id="KW-1185">Reference proteome</keyword>
<keyword evidence="1" id="KW-1133">Transmembrane helix</keyword>
<keyword evidence="1" id="KW-0472">Membrane</keyword>
<proteinExistence type="predicted"/>
<protein>
    <submittedName>
        <fullName evidence="2">Uncharacterized protein</fullName>
    </submittedName>
</protein>
<accession>A0A7W9AF13</accession>
<sequence>MTVETLTETRSPQRIRAESLLHFYPDVDGQECEEIQQFLDKGPILEIGLMSGDPALKLKMDRFRQENAAAFRLGVGKQIALMLMLCIPFIALCWYIWDSGAKR</sequence>
<reference evidence="2 3" key="1">
    <citation type="submission" date="2020-08" db="EMBL/GenBank/DDBJ databases">
        <title>Genomic Encyclopedia of Type Strains, Phase IV (KMG-IV): sequencing the most valuable type-strain genomes for metagenomic binning, comparative biology and taxonomic classification.</title>
        <authorList>
            <person name="Goeker M."/>
        </authorList>
    </citation>
    <scope>NUCLEOTIDE SEQUENCE [LARGE SCALE GENOMIC DNA]</scope>
    <source>
        <strain evidence="2 3">DSM 25079</strain>
    </source>
</reference>
<dbReference type="Proteomes" id="UP000549617">
    <property type="component" value="Unassembled WGS sequence"/>
</dbReference>
<name>A0A7W9AF13_9SPHN</name>
<feature type="transmembrane region" description="Helical" evidence="1">
    <location>
        <begin position="79"/>
        <end position="97"/>
    </location>
</feature>
<evidence type="ECO:0000313" key="3">
    <source>
        <dbReference type="Proteomes" id="UP000549617"/>
    </source>
</evidence>
<evidence type="ECO:0000313" key="2">
    <source>
        <dbReference type="EMBL" id="MBB5684420.1"/>
    </source>
</evidence>
<dbReference type="RefSeq" id="WP_184014712.1">
    <property type="nucleotide sequence ID" value="NZ_JACIJC010000001.1"/>
</dbReference>
<comment type="caution">
    <text evidence="2">The sequence shown here is derived from an EMBL/GenBank/DDBJ whole genome shotgun (WGS) entry which is preliminary data.</text>
</comment>
<dbReference type="AlphaFoldDB" id="A0A7W9AF13"/>
<keyword evidence="1" id="KW-0812">Transmembrane</keyword>
<gene>
    <name evidence="2" type="ORF">FHS49_000411</name>
</gene>
<dbReference type="EMBL" id="JACIJC010000001">
    <property type="protein sequence ID" value="MBB5684420.1"/>
    <property type="molecule type" value="Genomic_DNA"/>
</dbReference>
<evidence type="ECO:0000256" key="1">
    <source>
        <dbReference type="SAM" id="Phobius"/>
    </source>
</evidence>